<comment type="caution">
    <text evidence="1">The sequence shown here is derived from an EMBL/GenBank/DDBJ whole genome shotgun (WGS) entry which is preliminary data.</text>
</comment>
<name>A0A9P7JST2_9AGAM</name>
<dbReference type="EMBL" id="JABBWM010000039">
    <property type="protein sequence ID" value="KAG2105098.1"/>
    <property type="molecule type" value="Genomic_DNA"/>
</dbReference>
<dbReference type="AlphaFoldDB" id="A0A9P7JST2"/>
<reference evidence="1" key="1">
    <citation type="journal article" date="2020" name="New Phytol.">
        <title>Comparative genomics reveals dynamic genome evolution in host specialist ectomycorrhizal fungi.</title>
        <authorList>
            <person name="Lofgren L.A."/>
            <person name="Nguyen N.H."/>
            <person name="Vilgalys R."/>
            <person name="Ruytinx J."/>
            <person name="Liao H.L."/>
            <person name="Branco S."/>
            <person name="Kuo A."/>
            <person name="LaButti K."/>
            <person name="Lipzen A."/>
            <person name="Andreopoulos W."/>
            <person name="Pangilinan J."/>
            <person name="Riley R."/>
            <person name="Hundley H."/>
            <person name="Na H."/>
            <person name="Barry K."/>
            <person name="Grigoriev I.V."/>
            <person name="Stajich J.E."/>
            <person name="Kennedy P.G."/>
        </authorList>
    </citation>
    <scope>NUCLEOTIDE SEQUENCE</scope>
    <source>
        <strain evidence="1">FC423</strain>
    </source>
</reference>
<accession>A0A9P7JST2</accession>
<sequence>MNHSVKDLLLIHVDLPPTSHRAVLFIRVWPGIHPSLMPKAVVVHAYDDQDGALFHSLIDCEIARDTDASHAQSAEYTTSNLVVQHFHTNTTLRVPGARLEGYIQEDHDDQDVNTTISHFREAPALSDHALSLCNRYAIFKASRGSCSGRRSRTCKPVDPNAERSCQRIHCRLERKLLLQILQR</sequence>
<evidence type="ECO:0000313" key="2">
    <source>
        <dbReference type="Proteomes" id="UP000823399"/>
    </source>
</evidence>
<gene>
    <name evidence="1" type="ORF">F5147DRAFT_775417</name>
</gene>
<dbReference type="OrthoDB" id="2676866at2759"/>
<dbReference type="Proteomes" id="UP000823399">
    <property type="component" value="Unassembled WGS sequence"/>
</dbReference>
<evidence type="ECO:0000313" key="1">
    <source>
        <dbReference type="EMBL" id="KAG2105098.1"/>
    </source>
</evidence>
<organism evidence="1 2">
    <name type="scientific">Suillus discolor</name>
    <dbReference type="NCBI Taxonomy" id="1912936"/>
    <lineage>
        <taxon>Eukaryota</taxon>
        <taxon>Fungi</taxon>
        <taxon>Dikarya</taxon>
        <taxon>Basidiomycota</taxon>
        <taxon>Agaricomycotina</taxon>
        <taxon>Agaricomycetes</taxon>
        <taxon>Agaricomycetidae</taxon>
        <taxon>Boletales</taxon>
        <taxon>Suillineae</taxon>
        <taxon>Suillaceae</taxon>
        <taxon>Suillus</taxon>
    </lineage>
</organism>
<proteinExistence type="predicted"/>
<dbReference type="GeneID" id="64703979"/>
<dbReference type="RefSeq" id="XP_041291148.1">
    <property type="nucleotide sequence ID" value="XM_041441720.1"/>
</dbReference>
<keyword evidence="2" id="KW-1185">Reference proteome</keyword>
<protein>
    <submittedName>
        <fullName evidence="1">Uncharacterized protein</fullName>
    </submittedName>
</protein>